<sequence>MRFTRWFTAGWAALLAACGSQGPAPSPAVVSPGAQQATVAAAHPTGPSRSWDDYKMRAARRIHETSPAETFAGPLPDPLRSIPVLQVQLNHDGSVRHINVLRMPRQSPETVEMAMRAIRRAAPFEPVGHLPQPWQFNETFLYNDDLKFQLRTLAEAP</sequence>
<protein>
    <recommendedName>
        <fullName evidence="3">Energy transducer TonB</fullName>
    </recommendedName>
</protein>
<dbReference type="RefSeq" id="WP_135248644.1">
    <property type="nucleotide sequence ID" value="NZ_SMLK01000001.1"/>
</dbReference>
<comment type="caution">
    <text evidence="1">The sequence shown here is derived from an EMBL/GenBank/DDBJ whole genome shotgun (WGS) entry which is preliminary data.</text>
</comment>
<dbReference type="EMBL" id="SMLK01000001">
    <property type="protein sequence ID" value="TFZ08658.1"/>
    <property type="molecule type" value="Genomic_DNA"/>
</dbReference>
<dbReference type="OrthoDB" id="9153348at2"/>
<evidence type="ECO:0000313" key="1">
    <source>
        <dbReference type="EMBL" id="TFZ08658.1"/>
    </source>
</evidence>
<dbReference type="Proteomes" id="UP000297839">
    <property type="component" value="Unassembled WGS sequence"/>
</dbReference>
<dbReference type="PROSITE" id="PS51257">
    <property type="entry name" value="PROKAR_LIPOPROTEIN"/>
    <property type="match status" value="1"/>
</dbReference>
<organism evidence="1 2">
    <name type="scientific">Ramlibacter humi</name>
    <dbReference type="NCBI Taxonomy" id="2530451"/>
    <lineage>
        <taxon>Bacteria</taxon>
        <taxon>Pseudomonadati</taxon>
        <taxon>Pseudomonadota</taxon>
        <taxon>Betaproteobacteria</taxon>
        <taxon>Burkholderiales</taxon>
        <taxon>Comamonadaceae</taxon>
        <taxon>Ramlibacter</taxon>
    </lineage>
</organism>
<accession>A0A4Z0CDP1</accession>
<gene>
    <name evidence="1" type="ORF">EZ216_05755</name>
</gene>
<proteinExistence type="predicted"/>
<dbReference type="AlphaFoldDB" id="A0A4Z0CDP1"/>
<keyword evidence="2" id="KW-1185">Reference proteome</keyword>
<evidence type="ECO:0008006" key="3">
    <source>
        <dbReference type="Google" id="ProtNLM"/>
    </source>
</evidence>
<name>A0A4Z0CDP1_9BURK</name>
<evidence type="ECO:0000313" key="2">
    <source>
        <dbReference type="Proteomes" id="UP000297839"/>
    </source>
</evidence>
<reference evidence="1 2" key="1">
    <citation type="submission" date="2019-03" db="EMBL/GenBank/DDBJ databases">
        <title>Ramlibacter sp. 18x22-1, whole genome shotgun sequence.</title>
        <authorList>
            <person name="Zhang X."/>
            <person name="Feng G."/>
            <person name="Zhu H."/>
        </authorList>
    </citation>
    <scope>NUCLEOTIDE SEQUENCE [LARGE SCALE GENOMIC DNA]</scope>
    <source>
        <strain evidence="1 2">18x22-1</strain>
    </source>
</reference>
<dbReference type="Gene3D" id="3.30.1150.10">
    <property type="match status" value="1"/>
</dbReference>